<evidence type="ECO:0000256" key="8">
    <source>
        <dbReference type="ARBA" id="ARBA00023273"/>
    </source>
</evidence>
<evidence type="ECO:0000256" key="4">
    <source>
        <dbReference type="ARBA" id="ARBA00022741"/>
    </source>
</evidence>
<dbReference type="PhylomeDB" id="A0A0G4GPC7"/>
<reference evidence="10" key="1">
    <citation type="submission" date="2014-11" db="EMBL/GenBank/DDBJ databases">
        <authorList>
            <person name="Otto D Thomas"/>
            <person name="Naeem Raeece"/>
        </authorList>
    </citation>
    <scope>NUCLEOTIDE SEQUENCE</scope>
</reference>
<evidence type="ECO:0000256" key="1">
    <source>
        <dbReference type="ARBA" id="ARBA00004138"/>
    </source>
</evidence>
<keyword evidence="7" id="KW-0206">Cytoskeleton</keyword>
<feature type="domain" description="Dynein heavy chain C-terminal" evidence="9">
    <location>
        <begin position="16"/>
        <end position="318"/>
    </location>
</feature>
<dbReference type="AlphaFoldDB" id="A0A0G4GPC7"/>
<evidence type="ECO:0000256" key="5">
    <source>
        <dbReference type="ARBA" id="ARBA00023054"/>
    </source>
</evidence>
<dbReference type="InterPro" id="IPR041228">
    <property type="entry name" value="Dynein_C"/>
</dbReference>
<evidence type="ECO:0000256" key="2">
    <source>
        <dbReference type="ARBA" id="ARBA00004245"/>
    </source>
</evidence>
<evidence type="ECO:0000256" key="7">
    <source>
        <dbReference type="ARBA" id="ARBA00023212"/>
    </source>
</evidence>
<evidence type="ECO:0000313" key="10">
    <source>
        <dbReference type="EMBL" id="CEM32182.1"/>
    </source>
</evidence>
<name>A0A0G4GPC7_9ALVE</name>
<proteinExistence type="predicted"/>
<dbReference type="GO" id="GO:0045505">
    <property type="term" value="F:dynein intermediate chain binding"/>
    <property type="evidence" value="ECO:0007669"/>
    <property type="project" value="InterPro"/>
</dbReference>
<dbReference type="Gene3D" id="3.10.490.20">
    <property type="match status" value="1"/>
</dbReference>
<keyword evidence="5" id="KW-0175">Coiled coil</keyword>
<dbReference type="Pfam" id="PF18199">
    <property type="entry name" value="Dynein_C"/>
    <property type="match status" value="1"/>
</dbReference>
<dbReference type="InterPro" id="IPR043160">
    <property type="entry name" value="Dynein_C_barrel"/>
</dbReference>
<organism evidence="10">
    <name type="scientific">Chromera velia CCMP2878</name>
    <dbReference type="NCBI Taxonomy" id="1169474"/>
    <lineage>
        <taxon>Eukaryota</taxon>
        <taxon>Sar</taxon>
        <taxon>Alveolata</taxon>
        <taxon>Colpodellida</taxon>
        <taxon>Chromeraceae</taxon>
        <taxon>Chromera</taxon>
    </lineage>
</organism>
<dbReference type="Gene3D" id="1.20.1270.280">
    <property type="match status" value="1"/>
</dbReference>
<dbReference type="EMBL" id="CDMZ01001413">
    <property type="protein sequence ID" value="CEM32182.1"/>
    <property type="molecule type" value="Genomic_DNA"/>
</dbReference>
<dbReference type="VEuPathDB" id="CryptoDB:Cvel_5012"/>
<dbReference type="GO" id="GO:0005929">
    <property type="term" value="C:cilium"/>
    <property type="evidence" value="ECO:0007669"/>
    <property type="project" value="UniProtKB-SubCell"/>
</dbReference>
<keyword evidence="6" id="KW-0969">Cilium</keyword>
<gene>
    <name evidence="10" type="ORF">Cvel_5012</name>
</gene>
<evidence type="ECO:0000256" key="6">
    <source>
        <dbReference type="ARBA" id="ARBA00023069"/>
    </source>
</evidence>
<dbReference type="GO" id="GO:0000166">
    <property type="term" value="F:nucleotide binding"/>
    <property type="evidence" value="ECO:0007669"/>
    <property type="project" value="UniProtKB-KW"/>
</dbReference>
<dbReference type="InterPro" id="IPR026983">
    <property type="entry name" value="DHC"/>
</dbReference>
<dbReference type="FunFam" id="3.10.490.20:FF:000005">
    <property type="entry name" value="Dynein axonemal heavy chain 6"/>
    <property type="match status" value="1"/>
</dbReference>
<dbReference type="GO" id="GO:0007018">
    <property type="term" value="P:microtubule-based movement"/>
    <property type="evidence" value="ECO:0007669"/>
    <property type="project" value="InterPro"/>
</dbReference>
<keyword evidence="4" id="KW-0547">Nucleotide-binding</keyword>
<evidence type="ECO:0000256" key="3">
    <source>
        <dbReference type="ARBA" id="ARBA00022490"/>
    </source>
</evidence>
<comment type="subcellular location">
    <subcellularLocation>
        <location evidence="1">Cell projection</location>
        <location evidence="1">Cilium</location>
    </subcellularLocation>
    <subcellularLocation>
        <location evidence="2">Cytoplasm</location>
        <location evidence="2">Cytoskeleton</location>
    </subcellularLocation>
</comment>
<dbReference type="PANTHER" id="PTHR22878:SF68">
    <property type="entry name" value="DYNEIN HEAVY CHAIN 6, AXONEMAL-LIKE"/>
    <property type="match status" value="1"/>
</dbReference>
<protein>
    <recommendedName>
        <fullName evidence="9">Dynein heavy chain C-terminal domain-containing protein</fullName>
    </recommendedName>
</protein>
<keyword evidence="8" id="KW-0966">Cell projection</keyword>
<sequence>MNSTDRRRENAFVRAAGGGKSADEIVAEMADAFLERMPAAMDKAKGSDLTFAKGSDGNLVSQAVFFTQEMARFNKLLGVIVKSLKEMQKAIKGLVVMSAALEKMYTGFLIGTVPAMWSDAAYPCLKPLASWVDDFLDRMTFMTNWLEKGPPASFWLPAFFFPQGFMTASLQMHARKTRIAIDTLSFRTEISKTQKPEKLKGPAPTGVNVHGLFLQGCGWDLEGQRLKESDKAVLFVSMPVIWLEPIQIGPTGKPIGGEKKKKKEEEELQIYKCPLYKVSTRAGTLSTTGHSTNFVLYLDLRTDKDPDHWIRRGVALLCLLDD</sequence>
<dbReference type="PANTHER" id="PTHR22878">
    <property type="entry name" value="DYNEIN HEAVY CHAIN 6, AXONEMAL-LIKE-RELATED"/>
    <property type="match status" value="1"/>
</dbReference>
<evidence type="ECO:0000259" key="9">
    <source>
        <dbReference type="Pfam" id="PF18199"/>
    </source>
</evidence>
<dbReference type="GO" id="GO:0051959">
    <property type="term" value="F:dynein light intermediate chain binding"/>
    <property type="evidence" value="ECO:0007669"/>
    <property type="project" value="InterPro"/>
</dbReference>
<dbReference type="GO" id="GO:0030286">
    <property type="term" value="C:dynein complex"/>
    <property type="evidence" value="ECO:0007669"/>
    <property type="project" value="InterPro"/>
</dbReference>
<keyword evidence="3" id="KW-0963">Cytoplasm</keyword>
<accession>A0A0G4GPC7</accession>